<name>A0A2P6SIB2_ROSCH</name>
<evidence type="ECO:0000313" key="1">
    <source>
        <dbReference type="EMBL" id="PRQ58419.1"/>
    </source>
</evidence>
<dbReference type="Proteomes" id="UP000238479">
    <property type="component" value="Chromosome 1"/>
</dbReference>
<sequence length="69" mass="7950">MEKLTAMLRRFSDFFLKCKLYGGEEPLDVEKGVGIYRSMARVHKAIRIFHIASTNDNSPSKLVMWSNQS</sequence>
<protein>
    <submittedName>
        <fullName evidence="1">Uncharacterized protein</fullName>
    </submittedName>
</protein>
<dbReference type="Gramene" id="PRQ58419">
    <property type="protein sequence ID" value="PRQ58419"/>
    <property type="gene ID" value="RchiOBHm_Chr1g0359131"/>
</dbReference>
<comment type="caution">
    <text evidence="1">The sequence shown here is derived from an EMBL/GenBank/DDBJ whole genome shotgun (WGS) entry which is preliminary data.</text>
</comment>
<organism evidence="1 2">
    <name type="scientific">Rosa chinensis</name>
    <name type="common">China rose</name>
    <dbReference type="NCBI Taxonomy" id="74649"/>
    <lineage>
        <taxon>Eukaryota</taxon>
        <taxon>Viridiplantae</taxon>
        <taxon>Streptophyta</taxon>
        <taxon>Embryophyta</taxon>
        <taxon>Tracheophyta</taxon>
        <taxon>Spermatophyta</taxon>
        <taxon>Magnoliopsida</taxon>
        <taxon>eudicotyledons</taxon>
        <taxon>Gunneridae</taxon>
        <taxon>Pentapetalae</taxon>
        <taxon>rosids</taxon>
        <taxon>fabids</taxon>
        <taxon>Rosales</taxon>
        <taxon>Rosaceae</taxon>
        <taxon>Rosoideae</taxon>
        <taxon>Rosoideae incertae sedis</taxon>
        <taxon>Rosa</taxon>
    </lineage>
</organism>
<dbReference type="EMBL" id="PDCK01000039">
    <property type="protein sequence ID" value="PRQ58419.1"/>
    <property type="molecule type" value="Genomic_DNA"/>
</dbReference>
<keyword evidence="2" id="KW-1185">Reference proteome</keyword>
<dbReference type="AlphaFoldDB" id="A0A2P6SIB2"/>
<evidence type="ECO:0000313" key="2">
    <source>
        <dbReference type="Proteomes" id="UP000238479"/>
    </source>
</evidence>
<gene>
    <name evidence="1" type="ORF">RchiOBHm_Chr1g0359131</name>
</gene>
<accession>A0A2P6SIB2</accession>
<proteinExistence type="predicted"/>
<reference evidence="1 2" key="1">
    <citation type="journal article" date="2018" name="Nat. Genet.">
        <title>The Rosa genome provides new insights in the design of modern roses.</title>
        <authorList>
            <person name="Bendahmane M."/>
        </authorList>
    </citation>
    <scope>NUCLEOTIDE SEQUENCE [LARGE SCALE GENOMIC DNA]</scope>
    <source>
        <strain evidence="2">cv. Old Blush</strain>
    </source>
</reference>